<gene>
    <name evidence="2" type="ORF">ACFQGD_21070</name>
</gene>
<feature type="transmembrane region" description="Helical" evidence="1">
    <location>
        <begin position="225"/>
        <end position="246"/>
    </location>
</feature>
<name>A0ABW2C2T8_9PSEU</name>
<feature type="transmembrane region" description="Helical" evidence="1">
    <location>
        <begin position="61"/>
        <end position="90"/>
    </location>
</feature>
<feature type="transmembrane region" description="Helical" evidence="1">
    <location>
        <begin position="195"/>
        <end position="218"/>
    </location>
</feature>
<dbReference type="EMBL" id="JBHSXX010000001">
    <property type="protein sequence ID" value="MFC6869635.1"/>
    <property type="molecule type" value="Genomic_DNA"/>
</dbReference>
<keyword evidence="1" id="KW-1133">Transmembrane helix</keyword>
<dbReference type="Proteomes" id="UP001596337">
    <property type="component" value="Unassembled WGS sequence"/>
</dbReference>
<evidence type="ECO:0008006" key="4">
    <source>
        <dbReference type="Google" id="ProtNLM"/>
    </source>
</evidence>
<comment type="caution">
    <text evidence="2">The sequence shown here is derived from an EMBL/GenBank/DDBJ whole genome shotgun (WGS) entry which is preliminary data.</text>
</comment>
<dbReference type="RefSeq" id="WP_345397454.1">
    <property type="nucleotide sequence ID" value="NZ_BAABLA010000027.1"/>
</dbReference>
<evidence type="ECO:0000313" key="3">
    <source>
        <dbReference type="Proteomes" id="UP001596337"/>
    </source>
</evidence>
<feature type="transmembrane region" description="Helical" evidence="1">
    <location>
        <begin position="102"/>
        <end position="122"/>
    </location>
</feature>
<dbReference type="PANTHER" id="PTHR40761">
    <property type="entry name" value="CONSERVED INTEGRAL MEMBRANE ALANINE VALINE AND LEUCINE RICH PROTEIN-RELATED"/>
    <property type="match status" value="1"/>
</dbReference>
<proteinExistence type="predicted"/>
<protein>
    <recommendedName>
        <fullName evidence="4">Magnesium transporter NIPA</fullName>
    </recommendedName>
</protein>
<sequence length="305" mass="30414">MTVVAIGCALASAVFAALGAFLQHSGVRQVSVDGSLRLRTLPLLIRERTWLLGVLAHVGTAAAQITAIALAPLVVVQPIVVLSLPLVALFGARASGRKLGSLAITGIAATAGGLAVFVALTARTAVATEVSTEQTLLAGEVVAAFALVLVGFGASRTGRARCLAFAVAAGALYGLVSVLIRRVTQAVMVMEQPGIPWFSGLALAAAFLAGSWLIQVAYASGPADLVVACGTALNPITAILIGASVLGETAGIGAGVTMTLAVCGGVVVFGVALLAHSHAAAFVAPPAEPETSSNALGRANSAPRR</sequence>
<evidence type="ECO:0000256" key="1">
    <source>
        <dbReference type="SAM" id="Phobius"/>
    </source>
</evidence>
<feature type="transmembrane region" description="Helical" evidence="1">
    <location>
        <begin position="252"/>
        <end position="275"/>
    </location>
</feature>
<keyword evidence="3" id="KW-1185">Reference proteome</keyword>
<accession>A0ABW2C2T8</accession>
<keyword evidence="1" id="KW-0472">Membrane</keyword>
<dbReference type="PANTHER" id="PTHR40761:SF1">
    <property type="entry name" value="CONSERVED INTEGRAL MEMBRANE ALANINE VALINE AND LEUCINE RICH PROTEIN-RELATED"/>
    <property type="match status" value="1"/>
</dbReference>
<feature type="transmembrane region" description="Helical" evidence="1">
    <location>
        <begin position="162"/>
        <end position="183"/>
    </location>
</feature>
<evidence type="ECO:0000313" key="2">
    <source>
        <dbReference type="EMBL" id="MFC6869635.1"/>
    </source>
</evidence>
<reference evidence="3" key="1">
    <citation type="journal article" date="2019" name="Int. J. Syst. Evol. Microbiol.">
        <title>The Global Catalogue of Microorganisms (GCM) 10K type strain sequencing project: providing services to taxonomists for standard genome sequencing and annotation.</title>
        <authorList>
            <consortium name="The Broad Institute Genomics Platform"/>
            <consortium name="The Broad Institute Genome Sequencing Center for Infectious Disease"/>
            <person name="Wu L."/>
            <person name="Ma J."/>
        </authorList>
    </citation>
    <scope>NUCLEOTIDE SEQUENCE [LARGE SCALE GENOMIC DNA]</scope>
    <source>
        <strain evidence="3">KCTC 32255</strain>
    </source>
</reference>
<organism evidence="2 3">
    <name type="scientific">Haloechinothrix salitolerans</name>
    <dbReference type="NCBI Taxonomy" id="926830"/>
    <lineage>
        <taxon>Bacteria</taxon>
        <taxon>Bacillati</taxon>
        <taxon>Actinomycetota</taxon>
        <taxon>Actinomycetes</taxon>
        <taxon>Pseudonocardiales</taxon>
        <taxon>Pseudonocardiaceae</taxon>
        <taxon>Haloechinothrix</taxon>
    </lineage>
</organism>
<keyword evidence="1" id="KW-0812">Transmembrane</keyword>
<feature type="transmembrane region" description="Helical" evidence="1">
    <location>
        <begin position="134"/>
        <end position="155"/>
    </location>
</feature>